<dbReference type="InterPro" id="IPR050204">
    <property type="entry name" value="AraC_XylS_family_regulators"/>
</dbReference>
<keyword evidence="1" id="KW-0805">Transcription regulation</keyword>
<proteinExistence type="predicted"/>
<dbReference type="InterPro" id="IPR032783">
    <property type="entry name" value="AraC_lig"/>
</dbReference>
<dbReference type="Pfam" id="PF12852">
    <property type="entry name" value="Cupin_6"/>
    <property type="match status" value="1"/>
</dbReference>
<dbReference type="PANTHER" id="PTHR46796">
    <property type="entry name" value="HTH-TYPE TRANSCRIPTIONAL ACTIVATOR RHAS-RELATED"/>
    <property type="match status" value="1"/>
</dbReference>
<dbReference type="PROSITE" id="PS00041">
    <property type="entry name" value="HTH_ARAC_FAMILY_1"/>
    <property type="match status" value="1"/>
</dbReference>
<dbReference type="Gene3D" id="1.10.10.60">
    <property type="entry name" value="Homeodomain-like"/>
    <property type="match status" value="2"/>
</dbReference>
<dbReference type="InterPro" id="IPR009057">
    <property type="entry name" value="Homeodomain-like_sf"/>
</dbReference>
<reference evidence="5" key="1">
    <citation type="submission" date="2022-11" db="EMBL/GenBank/DDBJ databases">
        <authorList>
            <person name="Mo P."/>
        </authorList>
    </citation>
    <scope>NUCLEOTIDE SEQUENCE</scope>
    <source>
        <strain evidence="5">HUAS 11-8</strain>
    </source>
</reference>
<dbReference type="RefSeq" id="WP_268754049.1">
    <property type="nucleotide sequence ID" value="NZ_CP113836.1"/>
</dbReference>
<dbReference type="InterPro" id="IPR018062">
    <property type="entry name" value="HTH_AraC-typ_CS"/>
</dbReference>
<dbReference type="Pfam" id="PF12833">
    <property type="entry name" value="HTH_18"/>
    <property type="match status" value="1"/>
</dbReference>
<keyword evidence="3" id="KW-0804">Transcription</keyword>
<gene>
    <name evidence="5" type="ORF">ORV05_22750</name>
</gene>
<dbReference type="SUPFAM" id="SSF46689">
    <property type="entry name" value="Homeodomain-like"/>
    <property type="match status" value="2"/>
</dbReference>
<dbReference type="EMBL" id="CP113836">
    <property type="protein sequence ID" value="WAL63806.1"/>
    <property type="molecule type" value="Genomic_DNA"/>
</dbReference>
<protein>
    <submittedName>
        <fullName evidence="5">AraC family transcriptional regulator</fullName>
    </submittedName>
</protein>
<name>A0ABY7AV02_9PSEU</name>
<evidence type="ECO:0000313" key="5">
    <source>
        <dbReference type="EMBL" id="WAL63806.1"/>
    </source>
</evidence>
<keyword evidence="6" id="KW-1185">Reference proteome</keyword>
<accession>A0ABY7AV02</accession>
<dbReference type="InterPro" id="IPR020449">
    <property type="entry name" value="Tscrpt_reg_AraC-type_HTH"/>
</dbReference>
<evidence type="ECO:0000256" key="3">
    <source>
        <dbReference type="ARBA" id="ARBA00023163"/>
    </source>
</evidence>
<organism evidence="5 6">
    <name type="scientific">Amycolatopsis cynarae</name>
    <dbReference type="NCBI Taxonomy" id="2995223"/>
    <lineage>
        <taxon>Bacteria</taxon>
        <taxon>Bacillati</taxon>
        <taxon>Actinomycetota</taxon>
        <taxon>Actinomycetes</taxon>
        <taxon>Pseudonocardiales</taxon>
        <taxon>Pseudonocardiaceae</taxon>
        <taxon>Amycolatopsis</taxon>
    </lineage>
</organism>
<evidence type="ECO:0000313" key="6">
    <source>
        <dbReference type="Proteomes" id="UP001163203"/>
    </source>
</evidence>
<dbReference type="SMART" id="SM00342">
    <property type="entry name" value="HTH_ARAC"/>
    <property type="match status" value="1"/>
</dbReference>
<keyword evidence="2" id="KW-0238">DNA-binding</keyword>
<sequence>MDLVADVLEISGVRGTVGACLEAGGSWSVPVAGCSTAVLYAVTAGSAWLGLEDSSPQWLELAAGDVVLMPGGPSHVLGSAPGTGTPVADPAVVARAFEAGEVIRLGAQPARTRILTISYDCDHTVRTQILGTLPSVVHIRGDQGEAGFDDTVRMLGRELSHPRLAGRAVLNSLVDVLLVQLVRAWLPTQSGQRGTWLGVLGDPLVHSAMEHLHAEPARPWTTTRLAFALDVSRATLSRRFSAAIGQSPAAYLTQWRMDLAAVRLRRTQDPVESVAAAVGYLSVPAFSRAFARSHGVTPGRYRTAARDDGRPSAIP</sequence>
<feature type="domain" description="HTH araC/xylS-type" evidence="4">
    <location>
        <begin position="206"/>
        <end position="304"/>
    </location>
</feature>
<evidence type="ECO:0000259" key="4">
    <source>
        <dbReference type="PROSITE" id="PS01124"/>
    </source>
</evidence>
<evidence type="ECO:0000256" key="2">
    <source>
        <dbReference type="ARBA" id="ARBA00023125"/>
    </source>
</evidence>
<dbReference type="InterPro" id="IPR018060">
    <property type="entry name" value="HTH_AraC"/>
</dbReference>
<dbReference type="PANTHER" id="PTHR46796:SF7">
    <property type="entry name" value="ARAC FAMILY TRANSCRIPTIONAL REGULATOR"/>
    <property type="match status" value="1"/>
</dbReference>
<evidence type="ECO:0000256" key="1">
    <source>
        <dbReference type="ARBA" id="ARBA00023015"/>
    </source>
</evidence>
<dbReference type="PRINTS" id="PR00032">
    <property type="entry name" value="HTHARAC"/>
</dbReference>
<dbReference type="PROSITE" id="PS01124">
    <property type="entry name" value="HTH_ARAC_FAMILY_2"/>
    <property type="match status" value="1"/>
</dbReference>
<dbReference type="Proteomes" id="UP001163203">
    <property type="component" value="Chromosome"/>
</dbReference>